<name>A0A512HRC4_9ACTN</name>
<feature type="transmembrane region" description="Helical" evidence="5">
    <location>
        <begin position="15"/>
        <end position="34"/>
    </location>
</feature>
<dbReference type="Gene3D" id="1.20.5.1930">
    <property type="match status" value="1"/>
</dbReference>
<organism evidence="8 9">
    <name type="scientific">Aeromicrobium flavum</name>
    <dbReference type="NCBI Taxonomy" id="416568"/>
    <lineage>
        <taxon>Bacteria</taxon>
        <taxon>Bacillati</taxon>
        <taxon>Actinomycetota</taxon>
        <taxon>Actinomycetes</taxon>
        <taxon>Propionibacteriales</taxon>
        <taxon>Nocardioidaceae</taxon>
        <taxon>Aeromicrobium</taxon>
    </lineage>
</organism>
<gene>
    <name evidence="8" type="ORF">AFL01nite_03280</name>
</gene>
<feature type="domain" description="Histidine kinase/HSP90-like ATPase" evidence="6">
    <location>
        <begin position="287"/>
        <end position="378"/>
    </location>
</feature>
<feature type="coiled-coil region" evidence="4">
    <location>
        <begin position="159"/>
        <end position="186"/>
    </location>
</feature>
<comment type="caution">
    <text evidence="8">The sequence shown here is derived from an EMBL/GenBank/DDBJ whole genome shotgun (WGS) entry which is preliminary data.</text>
</comment>
<evidence type="ECO:0000313" key="9">
    <source>
        <dbReference type="Proteomes" id="UP000321769"/>
    </source>
</evidence>
<dbReference type="Pfam" id="PF02518">
    <property type="entry name" value="HATPase_c"/>
    <property type="match status" value="1"/>
</dbReference>
<keyword evidence="1" id="KW-0808">Transferase</keyword>
<dbReference type="InterPro" id="IPR011712">
    <property type="entry name" value="Sig_transdc_His_kin_sub3_dim/P"/>
</dbReference>
<keyword evidence="9" id="KW-1185">Reference proteome</keyword>
<feature type="transmembrane region" description="Helical" evidence="5">
    <location>
        <begin position="131"/>
        <end position="152"/>
    </location>
</feature>
<evidence type="ECO:0000256" key="2">
    <source>
        <dbReference type="ARBA" id="ARBA00022777"/>
    </source>
</evidence>
<dbReference type="Pfam" id="PF07730">
    <property type="entry name" value="HisKA_3"/>
    <property type="match status" value="1"/>
</dbReference>
<dbReference type="RefSeq" id="WP_146825343.1">
    <property type="nucleotide sequence ID" value="NZ_BAAAYQ010000001.1"/>
</dbReference>
<evidence type="ECO:0000256" key="3">
    <source>
        <dbReference type="ARBA" id="ARBA00023012"/>
    </source>
</evidence>
<dbReference type="GO" id="GO:0046983">
    <property type="term" value="F:protein dimerization activity"/>
    <property type="evidence" value="ECO:0007669"/>
    <property type="project" value="InterPro"/>
</dbReference>
<feature type="transmembrane region" description="Helical" evidence="5">
    <location>
        <begin position="40"/>
        <end position="56"/>
    </location>
</feature>
<dbReference type="InterPro" id="IPR017205">
    <property type="entry name" value="Sig_transdc_His_kinase_ChrS"/>
</dbReference>
<dbReference type="PIRSF" id="PIRSF037434">
    <property type="entry name" value="STHK_ChrS"/>
    <property type="match status" value="1"/>
</dbReference>
<keyword evidence="3" id="KW-0902">Two-component regulatory system</keyword>
<dbReference type="InterPro" id="IPR036890">
    <property type="entry name" value="HATPase_C_sf"/>
</dbReference>
<dbReference type="OrthoDB" id="144293at2"/>
<keyword evidence="2 8" id="KW-0418">Kinase</keyword>
<dbReference type="CDD" id="cd16917">
    <property type="entry name" value="HATPase_UhpB-NarQ-NarX-like"/>
    <property type="match status" value="1"/>
</dbReference>
<dbReference type="GO" id="GO:0016020">
    <property type="term" value="C:membrane"/>
    <property type="evidence" value="ECO:0007669"/>
    <property type="project" value="InterPro"/>
</dbReference>
<keyword evidence="5" id="KW-1133">Transmembrane helix</keyword>
<dbReference type="AlphaFoldDB" id="A0A512HRC4"/>
<dbReference type="GO" id="GO:0000155">
    <property type="term" value="F:phosphorelay sensor kinase activity"/>
    <property type="evidence" value="ECO:0007669"/>
    <property type="project" value="InterPro"/>
</dbReference>
<dbReference type="PANTHER" id="PTHR24421">
    <property type="entry name" value="NITRATE/NITRITE SENSOR PROTEIN NARX-RELATED"/>
    <property type="match status" value="1"/>
</dbReference>
<evidence type="ECO:0000256" key="1">
    <source>
        <dbReference type="ARBA" id="ARBA00022679"/>
    </source>
</evidence>
<feature type="transmembrane region" description="Helical" evidence="5">
    <location>
        <begin position="68"/>
        <end position="98"/>
    </location>
</feature>
<dbReference type="PANTHER" id="PTHR24421:SF62">
    <property type="entry name" value="SENSORY TRANSDUCTION HISTIDINE KINASE"/>
    <property type="match status" value="1"/>
</dbReference>
<evidence type="ECO:0000313" key="8">
    <source>
        <dbReference type="EMBL" id="GEO88001.1"/>
    </source>
</evidence>
<dbReference type="SUPFAM" id="SSF55874">
    <property type="entry name" value="ATPase domain of HSP90 chaperone/DNA topoisomerase II/histidine kinase"/>
    <property type="match status" value="1"/>
</dbReference>
<feature type="domain" description="Signal transduction histidine kinase subgroup 3 dimerisation and phosphoacceptor" evidence="7">
    <location>
        <begin position="185"/>
        <end position="250"/>
    </location>
</feature>
<proteinExistence type="predicted"/>
<feature type="transmembrane region" description="Helical" evidence="5">
    <location>
        <begin position="104"/>
        <end position="124"/>
    </location>
</feature>
<dbReference type="InterPro" id="IPR003594">
    <property type="entry name" value="HATPase_dom"/>
</dbReference>
<accession>A0A512HRC4</accession>
<evidence type="ECO:0000256" key="4">
    <source>
        <dbReference type="SAM" id="Coils"/>
    </source>
</evidence>
<dbReference type="EMBL" id="BJZQ01000001">
    <property type="protein sequence ID" value="GEO88001.1"/>
    <property type="molecule type" value="Genomic_DNA"/>
</dbReference>
<keyword evidence="5" id="KW-0472">Membrane</keyword>
<evidence type="ECO:0000259" key="6">
    <source>
        <dbReference type="Pfam" id="PF02518"/>
    </source>
</evidence>
<dbReference type="InterPro" id="IPR050482">
    <property type="entry name" value="Sensor_HK_TwoCompSys"/>
</dbReference>
<evidence type="ECO:0000259" key="7">
    <source>
        <dbReference type="Pfam" id="PF07730"/>
    </source>
</evidence>
<protein>
    <submittedName>
        <fullName evidence="8">Two-component sensor histidine kinase</fullName>
    </submittedName>
</protein>
<keyword evidence="5" id="KW-0812">Transmembrane</keyword>
<dbReference type="Gene3D" id="3.30.565.10">
    <property type="entry name" value="Histidine kinase-like ATPase, C-terminal domain"/>
    <property type="match status" value="1"/>
</dbReference>
<dbReference type="Proteomes" id="UP000321769">
    <property type="component" value="Unassembled WGS sequence"/>
</dbReference>
<sequence>MSTTFPTPSVERLRWGLDVLVLALALVVAVRAVLLGESNAGAVVALVVAFGSLYVVRSRTRSSGMRSGLLVALVADWAGLVLLGADAAYVSLGLFLVFLTELAWAPALACIITLTTADAIVGFFREESAEVFLAPVLGAVLSVLLGAGYRVLFDVTRSQQELIGALQRTQAELAESERAAGQAMERQRLAREIHDTVAQGLSSIQLLLHAAEAEPLPERATSRVRLARETAAASLVEARRMVEELAPADLVGSSLSAALQRVCDRSVADVRFVVDGEPQTISTPTEAALVRVTQSALANVEQHAGPGVRAVVTLSWGGGRVRLDIVDDGRGFDTSILASATSRSFGLETMTQRVEELGGDWSVESEPGRTAVGVSFPVEQED</sequence>
<reference evidence="8 9" key="1">
    <citation type="submission" date="2019-07" db="EMBL/GenBank/DDBJ databases">
        <title>Whole genome shotgun sequence of Aeromicrobium flavum NBRC 107625.</title>
        <authorList>
            <person name="Hosoyama A."/>
            <person name="Uohara A."/>
            <person name="Ohji S."/>
            <person name="Ichikawa N."/>
        </authorList>
    </citation>
    <scope>NUCLEOTIDE SEQUENCE [LARGE SCALE GENOMIC DNA]</scope>
    <source>
        <strain evidence="8 9">NBRC 107625</strain>
    </source>
</reference>
<keyword evidence="4" id="KW-0175">Coiled coil</keyword>
<evidence type="ECO:0000256" key="5">
    <source>
        <dbReference type="SAM" id="Phobius"/>
    </source>
</evidence>